<sequence length="152" mass="16962">YWDSMSWSRVPSTSASGVGGPRPWPPSVAPLAGRNVRPDLGERDRPQRRAWTGAPGSRLPISLFLFSSIFLRMMASHSASLETILRSLPVHVRSYLVRKSLPPAASPSAILNEPWARCNAVKPTAIHRRSEAPNFERENSEDCLQSTRRVLY</sequence>
<feature type="compositionally biased region" description="Polar residues" evidence="1">
    <location>
        <begin position="1"/>
        <end position="16"/>
    </location>
</feature>
<dbReference type="AlphaFoldDB" id="V5HVH0"/>
<reference evidence="2" key="1">
    <citation type="journal article" date="2015" name="Sci. Rep.">
        <title>Tissue- and time-dependent transcription in Ixodes ricinus salivary glands and midguts when blood feeding on the vertebrate host.</title>
        <authorList>
            <person name="Kotsyfakis M."/>
            <person name="Schwarz A."/>
            <person name="Erhart J."/>
            <person name="Ribeiro J.M."/>
        </authorList>
    </citation>
    <scope>NUCLEOTIDE SEQUENCE</scope>
    <source>
        <tissue evidence="2">Salivary gland and midgut</tissue>
    </source>
</reference>
<accession>V5HVH0</accession>
<protein>
    <submittedName>
        <fullName evidence="2">Uncharacterized protein</fullName>
    </submittedName>
</protein>
<feature type="region of interest" description="Disordered" evidence="1">
    <location>
        <begin position="1"/>
        <end position="56"/>
    </location>
</feature>
<feature type="compositionally biased region" description="Basic and acidic residues" evidence="1">
    <location>
        <begin position="36"/>
        <end position="47"/>
    </location>
</feature>
<dbReference type="EMBL" id="GANP01001924">
    <property type="protein sequence ID" value="JAB82544.1"/>
    <property type="molecule type" value="mRNA"/>
</dbReference>
<evidence type="ECO:0000313" key="2">
    <source>
        <dbReference type="EMBL" id="JAB82544.1"/>
    </source>
</evidence>
<name>V5HVH0_IXORI</name>
<evidence type="ECO:0000256" key="1">
    <source>
        <dbReference type="SAM" id="MobiDB-lite"/>
    </source>
</evidence>
<feature type="non-terminal residue" evidence="2">
    <location>
        <position position="1"/>
    </location>
</feature>
<organism evidence="2">
    <name type="scientific">Ixodes ricinus</name>
    <name type="common">Common tick</name>
    <name type="synonym">Acarus ricinus</name>
    <dbReference type="NCBI Taxonomy" id="34613"/>
    <lineage>
        <taxon>Eukaryota</taxon>
        <taxon>Metazoa</taxon>
        <taxon>Ecdysozoa</taxon>
        <taxon>Arthropoda</taxon>
        <taxon>Chelicerata</taxon>
        <taxon>Arachnida</taxon>
        <taxon>Acari</taxon>
        <taxon>Parasitiformes</taxon>
        <taxon>Ixodida</taxon>
        <taxon>Ixodoidea</taxon>
        <taxon>Ixodidae</taxon>
        <taxon>Ixodinae</taxon>
        <taxon>Ixodes</taxon>
    </lineage>
</organism>
<proteinExistence type="evidence at transcript level"/>